<proteinExistence type="predicted"/>
<evidence type="ECO:0000313" key="2">
    <source>
        <dbReference type="Proteomes" id="UP000499080"/>
    </source>
</evidence>
<keyword evidence="2" id="KW-1185">Reference proteome</keyword>
<dbReference type="AlphaFoldDB" id="A0A4Y2I4K1"/>
<gene>
    <name evidence="1" type="ORF">AVEN_210165_1</name>
</gene>
<dbReference type="EMBL" id="BGPR01002357">
    <property type="protein sequence ID" value="GBM72139.1"/>
    <property type="molecule type" value="Genomic_DNA"/>
</dbReference>
<reference evidence="1 2" key="1">
    <citation type="journal article" date="2019" name="Sci. Rep.">
        <title>Orb-weaving spider Araneus ventricosus genome elucidates the spidroin gene catalogue.</title>
        <authorList>
            <person name="Kono N."/>
            <person name="Nakamura H."/>
            <person name="Ohtoshi R."/>
            <person name="Moran D.A.P."/>
            <person name="Shinohara A."/>
            <person name="Yoshida Y."/>
            <person name="Fujiwara M."/>
            <person name="Mori M."/>
            <person name="Tomita M."/>
            <person name="Arakawa K."/>
        </authorList>
    </citation>
    <scope>NUCLEOTIDE SEQUENCE [LARGE SCALE GENOMIC DNA]</scope>
</reference>
<evidence type="ECO:0000313" key="1">
    <source>
        <dbReference type="EMBL" id="GBM72139.1"/>
    </source>
</evidence>
<comment type="caution">
    <text evidence="1">The sequence shown here is derived from an EMBL/GenBank/DDBJ whole genome shotgun (WGS) entry which is preliminary data.</text>
</comment>
<dbReference type="Proteomes" id="UP000499080">
    <property type="component" value="Unassembled WGS sequence"/>
</dbReference>
<accession>A0A4Y2I4K1</accession>
<protein>
    <submittedName>
        <fullName evidence="1">Uncharacterized protein</fullName>
    </submittedName>
</protein>
<organism evidence="1 2">
    <name type="scientific">Araneus ventricosus</name>
    <name type="common">Orbweaver spider</name>
    <name type="synonym">Epeira ventricosa</name>
    <dbReference type="NCBI Taxonomy" id="182803"/>
    <lineage>
        <taxon>Eukaryota</taxon>
        <taxon>Metazoa</taxon>
        <taxon>Ecdysozoa</taxon>
        <taxon>Arthropoda</taxon>
        <taxon>Chelicerata</taxon>
        <taxon>Arachnida</taxon>
        <taxon>Araneae</taxon>
        <taxon>Araneomorphae</taxon>
        <taxon>Entelegynae</taxon>
        <taxon>Araneoidea</taxon>
        <taxon>Araneidae</taxon>
        <taxon>Araneus</taxon>
    </lineage>
</organism>
<sequence>MEFRPVVFWPLVMVAERGKCSSFCPTSLENSGQEYLLHRGYNNSTPKGALHEWHAGLSLWSKAAQRLRCADFLLVYKAEIRRQE</sequence>
<name>A0A4Y2I4K1_ARAVE</name>